<proteinExistence type="predicted"/>
<dbReference type="GO" id="GO:0003700">
    <property type="term" value="F:DNA-binding transcription factor activity"/>
    <property type="evidence" value="ECO:0007669"/>
    <property type="project" value="InterPro"/>
</dbReference>
<evidence type="ECO:0000313" key="3">
    <source>
        <dbReference type="Proteomes" id="UP000264719"/>
    </source>
</evidence>
<reference evidence="2 3" key="1">
    <citation type="journal article" date="2018" name="Nat. Biotechnol.">
        <title>A standardized bacterial taxonomy based on genome phylogeny substantially revises the tree of life.</title>
        <authorList>
            <person name="Parks D.H."/>
            <person name="Chuvochina M."/>
            <person name="Waite D.W."/>
            <person name="Rinke C."/>
            <person name="Skarshewski A."/>
            <person name="Chaumeil P.A."/>
            <person name="Hugenholtz P."/>
        </authorList>
    </citation>
    <scope>NUCLEOTIDE SEQUENCE [LARGE SCALE GENOMIC DNA]</scope>
    <source>
        <strain evidence="2">UBA9169</strain>
    </source>
</reference>
<dbReference type="EMBL" id="DMVW01000016">
    <property type="protein sequence ID" value="HAR50460.1"/>
    <property type="molecule type" value="Genomic_DNA"/>
</dbReference>
<gene>
    <name evidence="2" type="ORF">DCS45_01115</name>
</gene>
<dbReference type="InterPro" id="IPR000847">
    <property type="entry name" value="LysR_HTH_N"/>
</dbReference>
<comment type="caution">
    <text evidence="2">The sequence shown here is derived from an EMBL/GenBank/DDBJ whole genome shotgun (WGS) entry which is preliminary data.</text>
</comment>
<name>A0A348W7E8_9RHOB</name>
<evidence type="ECO:0000259" key="1">
    <source>
        <dbReference type="PROSITE" id="PS50931"/>
    </source>
</evidence>
<evidence type="ECO:0000313" key="2">
    <source>
        <dbReference type="EMBL" id="HAR50460.1"/>
    </source>
</evidence>
<feature type="non-terminal residue" evidence="2">
    <location>
        <position position="26"/>
    </location>
</feature>
<dbReference type="AlphaFoldDB" id="A0A348W7E8"/>
<feature type="domain" description="HTH lysR-type" evidence="1">
    <location>
        <begin position="5"/>
        <end position="26"/>
    </location>
</feature>
<organism evidence="2 3">
    <name type="scientific">Roseovarius nubinhibens</name>
    <dbReference type="NCBI Taxonomy" id="314263"/>
    <lineage>
        <taxon>Bacteria</taxon>
        <taxon>Pseudomonadati</taxon>
        <taxon>Pseudomonadota</taxon>
        <taxon>Alphaproteobacteria</taxon>
        <taxon>Rhodobacterales</taxon>
        <taxon>Roseobacteraceae</taxon>
        <taxon>Roseovarius</taxon>
    </lineage>
</organism>
<dbReference type="PROSITE" id="PS50931">
    <property type="entry name" value="HTH_LYSR"/>
    <property type="match status" value="1"/>
</dbReference>
<accession>A0A348W7E8</accession>
<sequence>MERLPNLNGLRAFEAAGRHLTFRAAA</sequence>
<protein>
    <submittedName>
        <fullName evidence="2">Transcriptional regulator</fullName>
    </submittedName>
</protein>
<dbReference type="Proteomes" id="UP000264719">
    <property type="component" value="Unassembled WGS sequence"/>
</dbReference>